<evidence type="ECO:0000256" key="1">
    <source>
        <dbReference type="SAM" id="Phobius"/>
    </source>
</evidence>
<dbReference type="Proteomes" id="UP001333102">
    <property type="component" value="Chromosome"/>
</dbReference>
<feature type="transmembrane region" description="Helical" evidence="1">
    <location>
        <begin position="12"/>
        <end position="29"/>
    </location>
</feature>
<dbReference type="InterPro" id="IPR050248">
    <property type="entry name" value="Polysacc_deacetylase_ArnD"/>
</dbReference>
<dbReference type="PANTHER" id="PTHR10587:SF80">
    <property type="entry name" value="CHITOOLIGOSACCHARIDE DEACETYLASE"/>
    <property type="match status" value="1"/>
</dbReference>
<name>A0ABZ1BL73_9FIRM</name>
<keyword evidence="1" id="KW-0472">Membrane</keyword>
<keyword evidence="1" id="KW-0812">Transmembrane</keyword>
<evidence type="ECO:0000313" key="4">
    <source>
        <dbReference type="Proteomes" id="UP001333102"/>
    </source>
</evidence>
<dbReference type="Pfam" id="PF01522">
    <property type="entry name" value="Polysacc_deac_1"/>
    <property type="match status" value="1"/>
</dbReference>
<sequence length="294" mass="31923">MFVAVDVRRLRTIVGVLLLAAGAVAVLWSEMRHRPRQVAAPALHDASAAGAASIGAIYRGPAELPWAALAINVDWGEEVLPEMLAVLRWHGVRATFFLTGRWARKFPDVARLIAEGGHEIGNHGLDHLHPTELADAELHRLVEENARLLESLTGRRPTLFAPPYGEVDERVVRVARSAGHYTVMWTVDTIDWQRPAPDVILDRVGRRLAPGAIILMHPTQPALQALPDMLRLIAHRGLMVVPVGQMVEALEHGGLAGPGVTPDLPGWSSQGVLAGPGGWAITRPIDRRPTAGRL</sequence>
<dbReference type="InterPro" id="IPR011330">
    <property type="entry name" value="Glyco_hydro/deAcase_b/a-brl"/>
</dbReference>
<evidence type="ECO:0000313" key="3">
    <source>
        <dbReference type="EMBL" id="WRP13439.1"/>
    </source>
</evidence>
<reference evidence="4" key="1">
    <citation type="submission" date="2023-12" db="EMBL/GenBank/DDBJ databases">
        <title>Novel isolates from deep terrestrial aquifers shed light on the physiology and ecology of the class Limnochordia.</title>
        <authorList>
            <person name="Karnachuk O.V."/>
            <person name="Lukina A.P."/>
            <person name="Avakyan M.R."/>
            <person name="Kadnikov V."/>
            <person name="Begmatov S."/>
            <person name="Beletsky A.V."/>
            <person name="Mardanov A.V."/>
            <person name="Ravin N.V."/>
        </authorList>
    </citation>
    <scope>NUCLEOTIDE SEQUENCE [LARGE SCALE GENOMIC DNA]</scope>
    <source>
        <strain evidence="4">LN</strain>
    </source>
</reference>
<dbReference type="InterPro" id="IPR002509">
    <property type="entry name" value="NODB_dom"/>
</dbReference>
<dbReference type="PROSITE" id="PS51677">
    <property type="entry name" value="NODB"/>
    <property type="match status" value="1"/>
</dbReference>
<protein>
    <submittedName>
        <fullName evidence="3">Polysaccharide deacetylase family protein</fullName>
    </submittedName>
</protein>
<proteinExistence type="predicted"/>
<keyword evidence="4" id="KW-1185">Reference proteome</keyword>
<evidence type="ECO:0000259" key="2">
    <source>
        <dbReference type="PROSITE" id="PS51677"/>
    </source>
</evidence>
<dbReference type="PANTHER" id="PTHR10587">
    <property type="entry name" value="GLYCOSYL TRANSFERASE-RELATED"/>
    <property type="match status" value="1"/>
</dbReference>
<dbReference type="Gene3D" id="3.20.20.370">
    <property type="entry name" value="Glycoside hydrolase/deacetylase"/>
    <property type="match status" value="1"/>
</dbReference>
<dbReference type="SUPFAM" id="SSF88713">
    <property type="entry name" value="Glycoside hydrolase/deacetylase"/>
    <property type="match status" value="1"/>
</dbReference>
<feature type="domain" description="NodB homology" evidence="2">
    <location>
        <begin position="65"/>
        <end position="241"/>
    </location>
</feature>
<dbReference type="CDD" id="cd10950">
    <property type="entry name" value="CE4_BsYlxY_like"/>
    <property type="match status" value="1"/>
</dbReference>
<dbReference type="EMBL" id="CP141614">
    <property type="protein sequence ID" value="WRP13439.1"/>
    <property type="molecule type" value="Genomic_DNA"/>
</dbReference>
<gene>
    <name evidence="3" type="ORF">VLY81_08230</name>
</gene>
<accession>A0ABZ1BL73</accession>
<keyword evidence="1" id="KW-1133">Transmembrane helix</keyword>
<organism evidence="3 4">
    <name type="scientific">Geochorda subterranea</name>
    <dbReference type="NCBI Taxonomy" id="3109564"/>
    <lineage>
        <taxon>Bacteria</taxon>
        <taxon>Bacillati</taxon>
        <taxon>Bacillota</taxon>
        <taxon>Limnochordia</taxon>
        <taxon>Limnochordales</taxon>
        <taxon>Geochordaceae</taxon>
        <taxon>Geochorda</taxon>
    </lineage>
</organism>
<dbReference type="RefSeq" id="WP_324667684.1">
    <property type="nucleotide sequence ID" value="NZ_CP141614.1"/>
</dbReference>